<dbReference type="PROSITE" id="PS00086">
    <property type="entry name" value="CYTOCHROME_P450"/>
    <property type="match status" value="1"/>
</dbReference>
<accession>A0A2C5ZBN6</accession>
<dbReference type="InterPro" id="IPR001128">
    <property type="entry name" value="Cyt_P450"/>
</dbReference>
<dbReference type="PRINTS" id="PR00463">
    <property type="entry name" value="EP450I"/>
</dbReference>
<dbReference type="InterPro" id="IPR029058">
    <property type="entry name" value="AB_hydrolase_fold"/>
</dbReference>
<evidence type="ECO:0000256" key="8">
    <source>
        <dbReference type="ARBA" id="ARBA00023002"/>
    </source>
</evidence>
<dbReference type="Pfam" id="PF01764">
    <property type="entry name" value="Lipase_3"/>
    <property type="match status" value="1"/>
</dbReference>
<evidence type="ECO:0000256" key="1">
    <source>
        <dbReference type="ARBA" id="ARBA00001971"/>
    </source>
</evidence>
<dbReference type="Gene3D" id="3.40.50.1820">
    <property type="entry name" value="alpha/beta hydrolase"/>
    <property type="match status" value="1"/>
</dbReference>
<keyword evidence="8" id="KW-0560">Oxidoreductase</keyword>
<dbReference type="GO" id="GO:0016705">
    <property type="term" value="F:oxidoreductase activity, acting on paired donors, with incorporation or reduction of molecular oxygen"/>
    <property type="evidence" value="ECO:0007669"/>
    <property type="project" value="InterPro"/>
</dbReference>
<comment type="subcellular location">
    <subcellularLocation>
        <location evidence="2">Membrane</location>
        <topology evidence="2">Single-pass membrane protein</topology>
    </subcellularLocation>
</comment>
<evidence type="ECO:0000313" key="15">
    <source>
        <dbReference type="Proteomes" id="UP000226431"/>
    </source>
</evidence>
<dbReference type="GO" id="GO:0004497">
    <property type="term" value="F:monooxygenase activity"/>
    <property type="evidence" value="ECO:0007669"/>
    <property type="project" value="UniProtKB-KW"/>
</dbReference>
<dbReference type="Gene3D" id="1.10.630.10">
    <property type="entry name" value="Cytochrome P450"/>
    <property type="match status" value="1"/>
</dbReference>
<dbReference type="CDD" id="cd00519">
    <property type="entry name" value="Lipase_3"/>
    <property type="match status" value="1"/>
</dbReference>
<dbReference type="Proteomes" id="UP000226431">
    <property type="component" value="Unassembled WGS sequence"/>
</dbReference>
<name>A0A2C5ZBN6_9HYPO</name>
<gene>
    <name evidence="14" type="ORF">CDD80_5196</name>
</gene>
<dbReference type="GO" id="GO:0020037">
    <property type="term" value="F:heme binding"/>
    <property type="evidence" value="ECO:0007669"/>
    <property type="project" value="InterPro"/>
</dbReference>
<keyword evidence="11" id="KW-0472">Membrane</keyword>
<dbReference type="OrthoDB" id="1470350at2759"/>
<dbReference type="InterPro" id="IPR017972">
    <property type="entry name" value="Cyt_P450_CS"/>
</dbReference>
<feature type="domain" description="Fungal lipase-type" evidence="13">
    <location>
        <begin position="72"/>
        <end position="205"/>
    </location>
</feature>
<sequence>MLCVSQVACNRIPISQQMINTFRRYAEIASAAYAQNCPQPPQGIQILRYIDNRTSNTRGFLAADPRNQELIISLRGTDNVVGLISNVRFGTTFYKSPGVGECTGCEVHKGFMDSWNSIAPSVMDGVTSILRSRPGLRITITGHSTGAALASLATASLRGIGLVVTTYTFGQPRTGNQQYADYIDYLVPQAFYRITHKDDGIPQLSKGGSFRHHSTEFWQSTDEVSPKSFYRCLGQEPVVCQRPMMKTFAKADINQDCNNFVDGNGIVGLNMAHLKYLGVSMGDSLDRGASQNNEPSTIDKFATMQILAIVVAAAITYYLYQRSQRDSTTARKKTSLPPVCNYSDPSGLVGLVQCLQANNQGRFLEFVQGHIDAVRQRVGRPLRTVALRVLFARDVIFTFDPVNIQAILSSKSDDYRLSDGRTKGFKPYLGNGIFAAEGHDWEFSRALLRPHFFRSKIHFNSGEKHVQAFISALEQRRSKSCGWTQFTDIQELFFRYTLDSTIDFLFGRDINSQLGADDGKLAEAIHQAQSGISLAATLGPLNWFAHTRKFKRAVRTIHDVIDPWILAAIEQRDRQGHTEQDDSNSSLLETLTSQTRDAPNLRGQLLSLLAAGHDTTASTLSWFVVLMGDARNEAVLQRLRAAVIDVFGEHSDGEEITFGRIKSCQYLQWCIDETLRLYPSIPMNLRIAKRDTVLPTGGGEDGLSPISLRKGEEVNFSVHLLHRCKEIWGPDAHLFRPERWAERPSRWEYLPFNDGPRSCIGQQFALARIAHMMIRLLQRIDAVDASELNATRQRITLVNLPAEGVPVRLRFVN</sequence>
<organism evidence="14 15">
    <name type="scientific">Ophiocordyceps camponoti-rufipedis</name>
    <dbReference type="NCBI Taxonomy" id="2004952"/>
    <lineage>
        <taxon>Eukaryota</taxon>
        <taxon>Fungi</taxon>
        <taxon>Dikarya</taxon>
        <taxon>Ascomycota</taxon>
        <taxon>Pezizomycotina</taxon>
        <taxon>Sordariomycetes</taxon>
        <taxon>Hypocreomycetidae</taxon>
        <taxon>Hypocreales</taxon>
        <taxon>Ophiocordycipitaceae</taxon>
        <taxon>Ophiocordyceps</taxon>
    </lineage>
</organism>
<keyword evidence="9 12" id="KW-0408">Iron</keyword>
<proteinExistence type="inferred from homology"/>
<evidence type="ECO:0000256" key="6">
    <source>
        <dbReference type="ARBA" id="ARBA00022723"/>
    </source>
</evidence>
<evidence type="ECO:0000256" key="4">
    <source>
        <dbReference type="ARBA" id="ARBA00022617"/>
    </source>
</evidence>
<evidence type="ECO:0000256" key="5">
    <source>
        <dbReference type="ARBA" id="ARBA00022692"/>
    </source>
</evidence>
<evidence type="ECO:0000256" key="7">
    <source>
        <dbReference type="ARBA" id="ARBA00022989"/>
    </source>
</evidence>
<dbReference type="GO" id="GO:0005506">
    <property type="term" value="F:iron ion binding"/>
    <property type="evidence" value="ECO:0007669"/>
    <property type="project" value="InterPro"/>
</dbReference>
<comment type="cofactor">
    <cofactor evidence="1 12">
        <name>heme</name>
        <dbReference type="ChEBI" id="CHEBI:30413"/>
    </cofactor>
</comment>
<protein>
    <recommendedName>
        <fullName evidence="13">Fungal lipase-type domain-containing protein</fullName>
    </recommendedName>
</protein>
<evidence type="ECO:0000256" key="12">
    <source>
        <dbReference type="PIRSR" id="PIRSR602401-1"/>
    </source>
</evidence>
<evidence type="ECO:0000256" key="10">
    <source>
        <dbReference type="ARBA" id="ARBA00023033"/>
    </source>
</evidence>
<keyword evidence="5" id="KW-0812">Transmembrane</keyword>
<dbReference type="GO" id="GO:0016020">
    <property type="term" value="C:membrane"/>
    <property type="evidence" value="ECO:0007669"/>
    <property type="project" value="UniProtKB-SubCell"/>
</dbReference>
<dbReference type="SUPFAM" id="SSF48264">
    <property type="entry name" value="Cytochrome P450"/>
    <property type="match status" value="1"/>
</dbReference>
<keyword evidence="7" id="KW-1133">Transmembrane helix</keyword>
<feature type="binding site" description="axial binding residue" evidence="12">
    <location>
        <position position="759"/>
    </location>
    <ligand>
        <name>heme</name>
        <dbReference type="ChEBI" id="CHEBI:30413"/>
    </ligand>
    <ligandPart>
        <name>Fe</name>
        <dbReference type="ChEBI" id="CHEBI:18248"/>
    </ligandPart>
</feature>
<evidence type="ECO:0000256" key="3">
    <source>
        <dbReference type="ARBA" id="ARBA00010617"/>
    </source>
</evidence>
<reference evidence="14 15" key="1">
    <citation type="submission" date="2017-06" db="EMBL/GenBank/DDBJ databases">
        <title>Ant-infecting Ophiocordyceps genomes reveal a high diversity of potential behavioral manipulation genes and a possible major role for enterotoxins.</title>
        <authorList>
            <person name="De Bekker C."/>
            <person name="Evans H.C."/>
            <person name="Brachmann A."/>
            <person name="Hughes D.P."/>
        </authorList>
    </citation>
    <scope>NUCLEOTIDE SEQUENCE [LARGE SCALE GENOMIC DNA]</scope>
    <source>
        <strain evidence="14 15">Map16</strain>
    </source>
</reference>
<evidence type="ECO:0000256" key="11">
    <source>
        <dbReference type="ARBA" id="ARBA00023136"/>
    </source>
</evidence>
<dbReference type="InterPro" id="IPR002401">
    <property type="entry name" value="Cyt_P450_E_grp-I"/>
</dbReference>
<dbReference type="EMBL" id="NJES01000050">
    <property type="protein sequence ID" value="PHH79295.1"/>
    <property type="molecule type" value="Genomic_DNA"/>
</dbReference>
<evidence type="ECO:0000259" key="13">
    <source>
        <dbReference type="Pfam" id="PF01764"/>
    </source>
</evidence>
<keyword evidence="15" id="KW-1185">Reference proteome</keyword>
<dbReference type="PANTHER" id="PTHR24287:SF1">
    <property type="entry name" value="P450, PUTATIVE (EUROFUNG)-RELATED"/>
    <property type="match status" value="1"/>
</dbReference>
<dbReference type="InterPro" id="IPR047146">
    <property type="entry name" value="Cyt_P450_E_CYP52_fungi"/>
</dbReference>
<keyword evidence="4 12" id="KW-0349">Heme</keyword>
<dbReference type="GO" id="GO:0006629">
    <property type="term" value="P:lipid metabolic process"/>
    <property type="evidence" value="ECO:0007669"/>
    <property type="project" value="InterPro"/>
</dbReference>
<dbReference type="PANTHER" id="PTHR24287">
    <property type="entry name" value="P450, PUTATIVE (EUROFUNG)-RELATED"/>
    <property type="match status" value="1"/>
</dbReference>
<dbReference type="SUPFAM" id="SSF53474">
    <property type="entry name" value="alpha/beta-Hydrolases"/>
    <property type="match status" value="1"/>
</dbReference>
<dbReference type="STRING" id="2004952.A0A2C5ZBN6"/>
<keyword evidence="10" id="KW-0503">Monooxygenase</keyword>
<comment type="similarity">
    <text evidence="3">Belongs to the cytochrome P450 family.</text>
</comment>
<dbReference type="PRINTS" id="PR00385">
    <property type="entry name" value="P450"/>
</dbReference>
<evidence type="ECO:0000256" key="9">
    <source>
        <dbReference type="ARBA" id="ARBA00023004"/>
    </source>
</evidence>
<dbReference type="AlphaFoldDB" id="A0A2C5ZBN6"/>
<evidence type="ECO:0000313" key="14">
    <source>
        <dbReference type="EMBL" id="PHH79295.1"/>
    </source>
</evidence>
<dbReference type="InterPro" id="IPR002921">
    <property type="entry name" value="Fungal_lipase-type"/>
</dbReference>
<dbReference type="CDD" id="cd11063">
    <property type="entry name" value="CYP52"/>
    <property type="match status" value="1"/>
</dbReference>
<keyword evidence="6 12" id="KW-0479">Metal-binding</keyword>
<dbReference type="InterPro" id="IPR036396">
    <property type="entry name" value="Cyt_P450_sf"/>
</dbReference>
<comment type="caution">
    <text evidence="14">The sequence shown here is derived from an EMBL/GenBank/DDBJ whole genome shotgun (WGS) entry which is preliminary data.</text>
</comment>
<dbReference type="Pfam" id="PF00067">
    <property type="entry name" value="p450"/>
    <property type="match status" value="1"/>
</dbReference>
<evidence type="ECO:0000256" key="2">
    <source>
        <dbReference type="ARBA" id="ARBA00004167"/>
    </source>
</evidence>